<feature type="coiled-coil region" evidence="3">
    <location>
        <begin position="241"/>
        <end position="268"/>
    </location>
</feature>
<accession>A0A0N4WAF2</accession>
<dbReference type="GO" id="GO:0005769">
    <property type="term" value="C:early endosome"/>
    <property type="evidence" value="ECO:0007669"/>
    <property type="project" value="TreeGrafter"/>
</dbReference>
<dbReference type="SUPFAM" id="SSF50729">
    <property type="entry name" value="PH domain-like"/>
    <property type="match status" value="1"/>
</dbReference>
<evidence type="ECO:0000256" key="1">
    <source>
        <dbReference type="ARBA" id="ARBA00008842"/>
    </source>
</evidence>
<reference evidence="5" key="1">
    <citation type="submission" date="2017-02" db="UniProtKB">
        <authorList>
            <consortium name="WormBaseParasite"/>
        </authorList>
    </citation>
    <scope>IDENTIFICATION</scope>
</reference>
<dbReference type="WBParaSite" id="HPLM_0000735601-mRNA-1">
    <property type="protein sequence ID" value="HPLM_0000735601-mRNA-1"/>
    <property type="gene ID" value="HPLM_0000735601"/>
</dbReference>
<dbReference type="InterPro" id="IPR045188">
    <property type="entry name" value="Boi1/Boi2-like"/>
</dbReference>
<protein>
    <submittedName>
        <fullName evidence="5">PH domain-containing protein</fullName>
    </submittedName>
</protein>
<dbReference type="GO" id="GO:0005829">
    <property type="term" value="C:cytosol"/>
    <property type="evidence" value="ECO:0007669"/>
    <property type="project" value="GOC"/>
</dbReference>
<dbReference type="GO" id="GO:0042147">
    <property type="term" value="P:retrograde transport, endosome to Golgi"/>
    <property type="evidence" value="ECO:0007669"/>
    <property type="project" value="TreeGrafter"/>
</dbReference>
<dbReference type="AlphaFoldDB" id="A0A0N4WAF2"/>
<dbReference type="InterPro" id="IPR041680">
    <property type="entry name" value="PH_8"/>
</dbReference>
<feature type="domain" description="PH" evidence="4">
    <location>
        <begin position="1"/>
        <end position="81"/>
    </location>
</feature>
<feature type="coiled-coil region" evidence="3">
    <location>
        <begin position="104"/>
        <end position="131"/>
    </location>
</feature>
<sequence length="311" mass="34797">LKGYRQRWFVLDSTAVLSYYRSPSEVGQSCRGSINLQEARILSDKITNNIVISASSQTFHLKAGNDVDRQKWLSALEYSRHKAIKQAESDEDEDAHIGTGESRVAVLQKTHKELLRKLEDLQTAARILDKHGDELIRCVNEPEIDRKTLSERAALLKHGALSGVAEFAINDSFSSLPIFYFSVDNKSACCSITTKVVTPQRLTTSYMSNELLQITTAAVLKAAEEFVDLSDRGSKRMGKVVATERREKIMLQEQLETLAKQHSSLERAATLTDNINLNPPLSAYSDMEDEFHDAAEELSLCGSSLDGQMRW</sequence>
<proteinExistence type="inferred from homology"/>
<evidence type="ECO:0000313" key="5">
    <source>
        <dbReference type="WBParaSite" id="HPLM_0000735601-mRNA-1"/>
    </source>
</evidence>
<dbReference type="PROSITE" id="PS50003">
    <property type="entry name" value="PH_DOMAIN"/>
    <property type="match status" value="1"/>
</dbReference>
<dbReference type="InterPro" id="IPR011993">
    <property type="entry name" value="PH-like_dom_sf"/>
</dbReference>
<dbReference type="GO" id="GO:0001881">
    <property type="term" value="P:receptor recycling"/>
    <property type="evidence" value="ECO:0007669"/>
    <property type="project" value="TreeGrafter"/>
</dbReference>
<dbReference type="OMA" id="CCELINK"/>
<evidence type="ECO:0000256" key="3">
    <source>
        <dbReference type="SAM" id="Coils"/>
    </source>
</evidence>
<dbReference type="Pfam" id="PF15409">
    <property type="entry name" value="PH_8"/>
    <property type="match status" value="1"/>
</dbReference>
<dbReference type="Gene3D" id="2.30.29.30">
    <property type="entry name" value="Pleckstrin-homology domain (PH domain)/Phosphotyrosine-binding domain (PTB)"/>
    <property type="match status" value="1"/>
</dbReference>
<dbReference type="PANTHER" id="PTHR22902">
    <property type="entry name" value="SESQUIPEDALIAN"/>
    <property type="match status" value="1"/>
</dbReference>
<name>A0A0N4WAF2_HAEPC</name>
<keyword evidence="2" id="KW-0597">Phosphoprotein</keyword>
<dbReference type="GO" id="GO:0055037">
    <property type="term" value="C:recycling endosome"/>
    <property type="evidence" value="ECO:0007669"/>
    <property type="project" value="TreeGrafter"/>
</dbReference>
<dbReference type="GO" id="GO:0006869">
    <property type="term" value="P:lipid transport"/>
    <property type="evidence" value="ECO:0007669"/>
    <property type="project" value="UniProtKB-ARBA"/>
</dbReference>
<dbReference type="GO" id="GO:0007032">
    <property type="term" value="P:endosome organization"/>
    <property type="evidence" value="ECO:0007669"/>
    <property type="project" value="TreeGrafter"/>
</dbReference>
<keyword evidence="3" id="KW-0175">Coiled coil</keyword>
<dbReference type="InterPro" id="IPR001849">
    <property type="entry name" value="PH_domain"/>
</dbReference>
<comment type="similarity">
    <text evidence="1">Belongs to the OSBP family.</text>
</comment>
<evidence type="ECO:0000259" key="4">
    <source>
        <dbReference type="PROSITE" id="PS50003"/>
    </source>
</evidence>
<organism evidence="5">
    <name type="scientific">Haemonchus placei</name>
    <name type="common">Barber's pole worm</name>
    <dbReference type="NCBI Taxonomy" id="6290"/>
    <lineage>
        <taxon>Eukaryota</taxon>
        <taxon>Metazoa</taxon>
        <taxon>Ecdysozoa</taxon>
        <taxon>Nematoda</taxon>
        <taxon>Chromadorea</taxon>
        <taxon>Rhabditida</taxon>
        <taxon>Rhabditina</taxon>
        <taxon>Rhabditomorpha</taxon>
        <taxon>Strongyloidea</taxon>
        <taxon>Trichostrongylidae</taxon>
        <taxon>Haemonchus</taxon>
    </lineage>
</organism>
<dbReference type="SMART" id="SM00233">
    <property type="entry name" value="PH"/>
    <property type="match status" value="1"/>
</dbReference>
<evidence type="ECO:0000256" key="2">
    <source>
        <dbReference type="ARBA" id="ARBA00022553"/>
    </source>
</evidence>
<dbReference type="PANTHER" id="PTHR22902:SF27">
    <property type="entry name" value="PLECKSTRIN HOMOLOGY DOMAIN-CONTAINING FAMILY A MEMBER 3"/>
    <property type="match status" value="1"/>
</dbReference>
<dbReference type="GO" id="GO:0005802">
    <property type="term" value="C:trans-Golgi network"/>
    <property type="evidence" value="ECO:0007669"/>
    <property type="project" value="TreeGrafter"/>
</dbReference>